<evidence type="ECO:0000259" key="3">
    <source>
        <dbReference type="Pfam" id="PF08614"/>
    </source>
</evidence>
<evidence type="ECO:0000256" key="2">
    <source>
        <dbReference type="SAM" id="MobiDB-lite"/>
    </source>
</evidence>
<dbReference type="GO" id="GO:0034045">
    <property type="term" value="C:phagophore assembly site membrane"/>
    <property type="evidence" value="ECO:0007669"/>
    <property type="project" value="TreeGrafter"/>
</dbReference>
<name>A0A061BNE0_RHOTO</name>
<dbReference type="GO" id="GO:0000421">
    <property type="term" value="C:autophagosome membrane"/>
    <property type="evidence" value="ECO:0007669"/>
    <property type="project" value="TreeGrafter"/>
</dbReference>
<comment type="similarity">
    <text evidence="1">Belongs to the ATG16 family.</text>
</comment>
<reference evidence="4" key="1">
    <citation type="journal article" date="2014" name="Genome Announc.">
        <title>Draft genome sequence of Rhodosporidium toruloides CECT1137, an oleaginous yeast of biotechnological interest.</title>
        <authorList>
            <person name="Morin N."/>
            <person name="Calcas X."/>
            <person name="Devillers H."/>
            <person name="Durrens P."/>
            <person name="Sherman D.J."/>
            <person name="Nicaud J.-M."/>
            <person name="Neuveglise C."/>
        </authorList>
    </citation>
    <scope>NUCLEOTIDE SEQUENCE</scope>
    <source>
        <strain evidence="4">CECT1137</strain>
    </source>
</reference>
<dbReference type="InterPro" id="IPR013923">
    <property type="entry name" value="Autophagy-rel_prot_16_dom"/>
</dbReference>
<dbReference type="PANTHER" id="PTHR19878:SF8">
    <property type="entry name" value="AUTOPHAGY-RELATED 16, ISOFORM F"/>
    <property type="match status" value="1"/>
</dbReference>
<dbReference type="GO" id="GO:0034274">
    <property type="term" value="C:Atg12-Atg5-Atg16 complex"/>
    <property type="evidence" value="ECO:0007669"/>
    <property type="project" value="TreeGrafter"/>
</dbReference>
<dbReference type="GO" id="GO:0043495">
    <property type="term" value="F:protein-membrane adaptor activity"/>
    <property type="evidence" value="ECO:0007669"/>
    <property type="project" value="TreeGrafter"/>
</dbReference>
<dbReference type="PANTHER" id="PTHR19878">
    <property type="entry name" value="AUTOPHAGY PROTEIN 16-LIKE"/>
    <property type="match status" value="1"/>
</dbReference>
<feature type="domain" description="Autophagy-related protein 16" evidence="3">
    <location>
        <begin position="8"/>
        <end position="199"/>
    </location>
</feature>
<dbReference type="OrthoDB" id="8949486at2759"/>
<dbReference type="AlphaFoldDB" id="A0A061BNE0"/>
<organism evidence="4">
    <name type="scientific">Rhodotorula toruloides</name>
    <name type="common">Yeast</name>
    <name type="synonym">Rhodosporidium toruloides</name>
    <dbReference type="NCBI Taxonomy" id="5286"/>
    <lineage>
        <taxon>Eukaryota</taxon>
        <taxon>Fungi</taxon>
        <taxon>Dikarya</taxon>
        <taxon>Basidiomycota</taxon>
        <taxon>Pucciniomycotina</taxon>
        <taxon>Microbotryomycetes</taxon>
        <taxon>Sporidiobolales</taxon>
        <taxon>Sporidiobolaceae</taxon>
        <taxon>Rhodotorula</taxon>
    </lineage>
</organism>
<dbReference type="GO" id="GO:0000045">
    <property type="term" value="P:autophagosome assembly"/>
    <property type="evidence" value="ECO:0007669"/>
    <property type="project" value="InterPro"/>
</dbReference>
<dbReference type="Gene3D" id="1.20.5.170">
    <property type="match status" value="1"/>
</dbReference>
<dbReference type="Pfam" id="PF08614">
    <property type="entry name" value="ATG16"/>
    <property type="match status" value="1"/>
</dbReference>
<gene>
    <name evidence="4" type="ORF">RHTO0S_27e00958g</name>
</gene>
<feature type="region of interest" description="Disordered" evidence="2">
    <location>
        <begin position="208"/>
        <end position="235"/>
    </location>
</feature>
<evidence type="ECO:0000256" key="1">
    <source>
        <dbReference type="ARBA" id="ARBA00005331"/>
    </source>
</evidence>
<dbReference type="EMBL" id="LK052962">
    <property type="protein sequence ID" value="CDR49499.1"/>
    <property type="molecule type" value="Genomic_DNA"/>
</dbReference>
<protein>
    <submittedName>
        <fullName evidence="4">RHTO0S27e00958g1_1</fullName>
    </submittedName>
</protein>
<sequence length="235" mass="26418">MAQAWQDEIRLALLHRDHREHALAPVIAHYSRLAQQTLALKERNNALVHAARTGGTGGGAAQGRDTDSAVHSALISSLESQLAQTRADLSEQYKVQSLNAQRLLSLTDSLREAEERGRDERDELARLRTEVAALREKDGWYKDMVKEKERQLVILQDELASLELELSQLELQNSNLKTDNAALLQRWLESKAEEANRMNEANAFLEEAKKLKREAEDGDGGKGKGKEKEKEMEAI</sequence>
<proteinExistence type="inferred from homology"/>
<accession>A0A061BNE0</accession>
<evidence type="ECO:0000313" key="4">
    <source>
        <dbReference type="EMBL" id="CDR49499.1"/>
    </source>
</evidence>
<dbReference type="InterPro" id="IPR045160">
    <property type="entry name" value="ATG16"/>
</dbReference>